<dbReference type="Gramene" id="ESQ48424">
    <property type="protein sequence ID" value="ESQ48424"/>
    <property type="gene ID" value="EUTSA_v10021755mg"/>
</dbReference>
<evidence type="ECO:0000259" key="1">
    <source>
        <dbReference type="Pfam" id="PF10419"/>
    </source>
</evidence>
<dbReference type="Proteomes" id="UP000030689">
    <property type="component" value="Unassembled WGS sequence"/>
</dbReference>
<dbReference type="OMA" id="KFRPINA"/>
<dbReference type="EMBL" id="KI517408">
    <property type="protein sequence ID" value="ESQ48423.1"/>
    <property type="molecule type" value="Genomic_DNA"/>
</dbReference>
<dbReference type="Gene3D" id="2.60.40.4370">
    <property type="match status" value="1"/>
</dbReference>
<protein>
    <recommendedName>
        <fullName evidence="1">Transcription factor TFIIIC triple barrel domain-containing protein</fullName>
    </recommendedName>
</protein>
<dbReference type="InterPro" id="IPR019481">
    <property type="entry name" value="TFIIIC_triple_barrel"/>
</dbReference>
<dbReference type="eggNOG" id="ENOG502SE0M">
    <property type="taxonomic scope" value="Eukaryota"/>
</dbReference>
<dbReference type="EMBL" id="KI517408">
    <property type="protein sequence ID" value="ESQ48424.1"/>
    <property type="molecule type" value="Genomic_DNA"/>
</dbReference>
<accession>V4LX37</accession>
<gene>
    <name evidence="2" type="ORF">EUTSA_v10021755mg</name>
</gene>
<evidence type="ECO:0000313" key="3">
    <source>
        <dbReference type="Proteomes" id="UP000030689"/>
    </source>
</evidence>
<dbReference type="KEGG" id="eus:EUTSA_v10021755mg"/>
<keyword evidence="3" id="KW-1185">Reference proteome</keyword>
<proteinExistence type="predicted"/>
<dbReference type="GO" id="GO:0006383">
    <property type="term" value="P:transcription by RNA polymerase III"/>
    <property type="evidence" value="ECO:0007669"/>
    <property type="project" value="InterPro"/>
</dbReference>
<dbReference type="STRING" id="72664.V4LX37"/>
<dbReference type="AlphaFoldDB" id="V4LX37"/>
<name>V4LX37_EUTSA</name>
<dbReference type="PANTHER" id="PTHR21860:SF2">
    <property type="entry name" value="GENERAL TRANSCRIPTION FACTOR 3C POLYPEPTIDE 6"/>
    <property type="match status" value="1"/>
</dbReference>
<reference evidence="2 3" key="1">
    <citation type="journal article" date="2013" name="Front. Plant Sci.">
        <title>The Reference Genome of the Halophytic Plant Eutrema salsugineum.</title>
        <authorList>
            <person name="Yang R."/>
            <person name="Jarvis D.E."/>
            <person name="Chen H."/>
            <person name="Beilstein M.A."/>
            <person name="Grimwood J."/>
            <person name="Jenkins J."/>
            <person name="Shu S."/>
            <person name="Prochnik S."/>
            <person name="Xin M."/>
            <person name="Ma C."/>
            <person name="Schmutz J."/>
            <person name="Wing R.A."/>
            <person name="Mitchell-Olds T."/>
            <person name="Schumaker K.S."/>
            <person name="Wang X."/>
        </authorList>
    </citation>
    <scope>NUCLEOTIDE SEQUENCE [LARGE SCALE GENOMIC DNA]</scope>
</reference>
<dbReference type="Pfam" id="PF10419">
    <property type="entry name" value="TFIIIC_sub6"/>
    <property type="match status" value="1"/>
</dbReference>
<dbReference type="InterPro" id="IPR042771">
    <property type="entry name" value="GTF3C6-like"/>
</dbReference>
<evidence type="ECO:0000313" key="2">
    <source>
        <dbReference type="EMBL" id="ESQ48424.1"/>
    </source>
</evidence>
<sequence length="131" mass="14403">MMNDESVKQITKAEAEYVLMDLGDVARHIDIPSNASYILSGMDTLNPVLTIDGKFKLVGEYTETIGTCLAFSEKEVSVGENQKPQKITETVGKLHKILKFRLAAFDNEDGETKATNSLKDSSVEVFGDQSL</sequence>
<dbReference type="PANTHER" id="PTHR21860">
    <property type="entry name" value="TRANSCRIPTION INITIATION FACTOR IIIC TFIIIC , POLYPEPTIDE 6-RELATED"/>
    <property type="match status" value="1"/>
</dbReference>
<dbReference type="OrthoDB" id="1877767at2759"/>
<dbReference type="GO" id="GO:0000127">
    <property type="term" value="C:transcription factor TFIIIC complex"/>
    <property type="evidence" value="ECO:0007669"/>
    <property type="project" value="TreeGrafter"/>
</dbReference>
<dbReference type="Gramene" id="ESQ48423">
    <property type="protein sequence ID" value="ESQ48423"/>
    <property type="gene ID" value="EUTSA_v10021755mg"/>
</dbReference>
<feature type="domain" description="Transcription factor TFIIIC triple barrel" evidence="1">
    <location>
        <begin position="13"/>
        <end position="102"/>
    </location>
</feature>
<organism evidence="2 3">
    <name type="scientific">Eutrema salsugineum</name>
    <name type="common">Saltwater cress</name>
    <name type="synonym">Sisymbrium salsugineum</name>
    <dbReference type="NCBI Taxonomy" id="72664"/>
    <lineage>
        <taxon>Eukaryota</taxon>
        <taxon>Viridiplantae</taxon>
        <taxon>Streptophyta</taxon>
        <taxon>Embryophyta</taxon>
        <taxon>Tracheophyta</taxon>
        <taxon>Spermatophyta</taxon>
        <taxon>Magnoliopsida</taxon>
        <taxon>eudicotyledons</taxon>
        <taxon>Gunneridae</taxon>
        <taxon>Pentapetalae</taxon>
        <taxon>rosids</taxon>
        <taxon>malvids</taxon>
        <taxon>Brassicales</taxon>
        <taxon>Brassicaceae</taxon>
        <taxon>Eutremeae</taxon>
        <taxon>Eutrema</taxon>
    </lineage>
</organism>